<reference evidence="3" key="1">
    <citation type="submission" date="2016-09" db="EMBL/GenBank/DDBJ databases">
        <authorList>
            <person name="Chen S."/>
            <person name="Walker E."/>
        </authorList>
    </citation>
    <scope>NUCLEOTIDE SEQUENCE [LARGE SCALE GENOMIC DNA]</scope>
    <source>
        <strain evidence="3">MSU</strain>
    </source>
</reference>
<reference evidence="1" key="2">
    <citation type="submission" date="2016-09" db="EMBL/GenBank/DDBJ databases">
        <authorList>
            <person name="Capua I."/>
            <person name="De Benedictis P."/>
            <person name="Joannis T."/>
            <person name="Lombin L.H."/>
            <person name="Cattoli G."/>
        </authorList>
    </citation>
    <scope>NUCLEOTIDE SEQUENCE [LARGE SCALE GENOMIC DNA]</scope>
    <source>
        <strain evidence="1">MSU</strain>
    </source>
</reference>
<comment type="caution">
    <text evidence="1">The sequence shown here is derived from an EMBL/GenBank/DDBJ whole genome shotgun (WGS) entry which is preliminary data.</text>
</comment>
<proteinExistence type="predicted"/>
<sequence length="62" mass="7237">MNRFFTIFLHSTSSFSKLEQSKKIKDSTNKQKKNNKIKITYKIISIIEANCIETLRKVGTDQ</sequence>
<dbReference type="Proteomes" id="UP000198319">
    <property type="component" value="Unassembled WGS sequence"/>
</dbReference>
<dbReference type="Proteomes" id="UP000180252">
    <property type="component" value="Unassembled WGS sequence"/>
</dbReference>
<evidence type="ECO:0000313" key="1">
    <source>
        <dbReference type="EMBL" id="OHT47224.1"/>
    </source>
</evidence>
<dbReference type="EMBL" id="MIKE01000003">
    <property type="protein sequence ID" value="OHT47224.1"/>
    <property type="molecule type" value="Genomic_DNA"/>
</dbReference>
<evidence type="ECO:0000313" key="2">
    <source>
        <dbReference type="EMBL" id="OXB19906.1"/>
    </source>
</evidence>
<reference evidence="2 4" key="3">
    <citation type="submission" date="2016-11" db="EMBL/GenBank/DDBJ databases">
        <title>Whole genomes of Flavobacteriaceae.</title>
        <authorList>
            <person name="Stine C."/>
            <person name="Li C."/>
            <person name="Tadesse D."/>
        </authorList>
    </citation>
    <scope>NUCLEOTIDE SEQUENCE [LARGE SCALE GENOMIC DNA]</scope>
    <source>
        <strain evidence="2 4">ATCC BAA-2541</strain>
    </source>
</reference>
<protein>
    <submittedName>
        <fullName evidence="1">Uncharacterized protein</fullName>
    </submittedName>
</protein>
<organism evidence="1 3">
    <name type="scientific">Flavobacterium tructae</name>
    <dbReference type="NCBI Taxonomy" id="1114873"/>
    <lineage>
        <taxon>Bacteria</taxon>
        <taxon>Pseudomonadati</taxon>
        <taxon>Bacteroidota</taxon>
        <taxon>Flavobacteriia</taxon>
        <taxon>Flavobacteriales</taxon>
        <taxon>Flavobacteriaceae</taxon>
        <taxon>Flavobacterium</taxon>
    </lineage>
</organism>
<keyword evidence="4" id="KW-1185">Reference proteome</keyword>
<accession>A0A1S1JCF3</accession>
<dbReference type="EMBL" id="MUHG01000017">
    <property type="protein sequence ID" value="OXB19906.1"/>
    <property type="molecule type" value="Genomic_DNA"/>
</dbReference>
<evidence type="ECO:0000313" key="4">
    <source>
        <dbReference type="Proteomes" id="UP000198319"/>
    </source>
</evidence>
<gene>
    <name evidence="2" type="ORF">B0A71_10775</name>
    <name evidence="1" type="ORF">BHE19_21145</name>
</gene>
<name>A0A1S1JCF3_9FLAO</name>
<evidence type="ECO:0000313" key="3">
    <source>
        <dbReference type="Proteomes" id="UP000180252"/>
    </source>
</evidence>
<dbReference type="AlphaFoldDB" id="A0A1S1JCF3"/>